<evidence type="ECO:0000259" key="3">
    <source>
        <dbReference type="PROSITE" id="PS50173"/>
    </source>
</evidence>
<keyword evidence="2" id="KW-0963">Cytoplasm</keyword>
<feature type="active site" evidence="2">
    <location>
        <position position="108"/>
    </location>
</feature>
<dbReference type="GO" id="GO:0006261">
    <property type="term" value="P:DNA-templated DNA replication"/>
    <property type="evidence" value="ECO:0007669"/>
    <property type="project" value="UniProtKB-UniRule"/>
</dbReference>
<comment type="caution">
    <text evidence="4">The sequence shown here is derived from an EMBL/GenBank/DDBJ whole genome shotgun (WGS) entry which is preliminary data.</text>
</comment>
<protein>
    <recommendedName>
        <fullName evidence="2">DNA polymerase IV</fullName>
        <shortName evidence="2">Pol IV</shortName>
        <ecNumber evidence="2">2.7.7.7</ecNumber>
    </recommendedName>
</protein>
<dbReference type="Gene3D" id="3.30.1490.100">
    <property type="entry name" value="DNA polymerase, Y-family, little finger domain"/>
    <property type="match status" value="1"/>
</dbReference>
<proteinExistence type="inferred from homology"/>
<dbReference type="SUPFAM" id="SSF56672">
    <property type="entry name" value="DNA/RNA polymerases"/>
    <property type="match status" value="1"/>
</dbReference>
<keyword evidence="2" id="KW-0238">DNA-binding</keyword>
<dbReference type="EMBL" id="JALPRK010000002">
    <property type="protein sequence ID" value="MCK8486154.1"/>
    <property type="molecule type" value="Genomic_DNA"/>
</dbReference>
<keyword evidence="2" id="KW-0548">Nucleotidyltransferase</keyword>
<dbReference type="HAMAP" id="MF_01113">
    <property type="entry name" value="DNApol_IV"/>
    <property type="match status" value="1"/>
</dbReference>
<keyword evidence="2" id="KW-0460">Magnesium</keyword>
<gene>
    <name evidence="2" type="primary">dinB</name>
    <name evidence="4" type="ORF">M0651_03095</name>
</gene>
<comment type="subunit">
    <text evidence="2">Monomer.</text>
</comment>
<keyword evidence="2" id="KW-0479">Metal-binding</keyword>
<dbReference type="Pfam" id="PF00817">
    <property type="entry name" value="IMS"/>
    <property type="match status" value="1"/>
</dbReference>
<organism evidence="4 5">
    <name type="scientific">Paenibacillus mellifer</name>
    <dbReference type="NCBI Taxonomy" id="2937794"/>
    <lineage>
        <taxon>Bacteria</taxon>
        <taxon>Bacillati</taxon>
        <taxon>Bacillota</taxon>
        <taxon>Bacilli</taxon>
        <taxon>Bacillales</taxon>
        <taxon>Paenibacillaceae</taxon>
        <taxon>Paenibacillus</taxon>
    </lineage>
</organism>
<keyword evidence="2" id="KW-0239">DNA-directed DNA polymerase</keyword>
<sequence>MKSERVVMLADCQSFYASVEKADHPQHKDRPLIVAGDPERRSGIVLAACPLAKRYGVTTAETLGTALPKCPDLVVMRPRMERYISVSMQITNIMKQFTDLVEPYSIDEQHLDVTGSLSLFGEPETLALTIQQKIRRETGIYSRFGISYNKAVSKMACDNFAKKNANGLYTLPREAVSKVLWPLPIRQMFMVGSRMERHLLRMGIRTIGELANLPLARLRQRWGVNGEVLWRLANGIDDSPVDPNSHQGEKSIGHEMTLPRDYYSLEETAVPLLELTELVCRRCREKGYMGGVVSVGCRGADFDHPTGFYRQMKLPDPTNVTKQVYDGVMRLFRRHWDGQSVRKVGVTLTGLVRDDEYQLTLFDERPRYQALERATDEIKRRYGESAIFRAVSLTGAGQARDRAGKIGGHYR</sequence>
<dbReference type="AlphaFoldDB" id="A0A9X2BMW4"/>
<dbReference type="GO" id="GO:0042276">
    <property type="term" value="P:error-prone translesion synthesis"/>
    <property type="evidence" value="ECO:0007669"/>
    <property type="project" value="TreeGrafter"/>
</dbReference>
<feature type="binding site" evidence="2">
    <location>
        <position position="11"/>
    </location>
    <ligand>
        <name>Mg(2+)</name>
        <dbReference type="ChEBI" id="CHEBI:18420"/>
    </ligand>
</feature>
<keyword evidence="2" id="KW-0235">DNA replication</keyword>
<comment type="function">
    <text evidence="2">Poorly processive, error-prone DNA polymerase involved in untargeted mutagenesis. Copies undamaged DNA at stalled replication forks, which arise in vivo from mismatched or misaligned primer ends. These misaligned primers can be extended by PolIV. Exhibits no 3'-5' exonuclease (proofreading) activity. May be involved in translesional synthesis, in conjunction with the beta clamp from PolIII.</text>
</comment>
<dbReference type="InterPro" id="IPR043502">
    <property type="entry name" value="DNA/RNA_pol_sf"/>
</dbReference>
<dbReference type="Proteomes" id="UP001139534">
    <property type="component" value="Unassembled WGS sequence"/>
</dbReference>
<evidence type="ECO:0000313" key="5">
    <source>
        <dbReference type="Proteomes" id="UP001139534"/>
    </source>
</evidence>
<keyword evidence="5" id="KW-1185">Reference proteome</keyword>
<dbReference type="InterPro" id="IPR043128">
    <property type="entry name" value="Rev_trsase/Diguanyl_cyclase"/>
</dbReference>
<accession>A0A9X2BMW4</accession>
<dbReference type="InterPro" id="IPR017961">
    <property type="entry name" value="DNA_pol_Y-fam_little_finger"/>
</dbReference>
<dbReference type="EC" id="2.7.7.7" evidence="2"/>
<keyword evidence="2" id="KW-0227">DNA damage</keyword>
<keyword evidence="2" id="KW-0808">Transferase</keyword>
<dbReference type="PROSITE" id="PS50173">
    <property type="entry name" value="UMUC"/>
    <property type="match status" value="1"/>
</dbReference>
<evidence type="ECO:0000313" key="4">
    <source>
        <dbReference type="EMBL" id="MCK8486154.1"/>
    </source>
</evidence>
<dbReference type="InterPro" id="IPR036775">
    <property type="entry name" value="DNA_pol_Y-fam_lit_finger_sf"/>
</dbReference>
<name>A0A9X2BMW4_9BACL</name>
<dbReference type="Pfam" id="PF11799">
    <property type="entry name" value="IMS_C"/>
    <property type="match status" value="1"/>
</dbReference>
<evidence type="ECO:0000256" key="1">
    <source>
        <dbReference type="ARBA" id="ARBA00010945"/>
    </source>
</evidence>
<dbReference type="InterPro" id="IPR022880">
    <property type="entry name" value="DNApol_IV"/>
</dbReference>
<dbReference type="Gene3D" id="3.30.70.270">
    <property type="match status" value="1"/>
</dbReference>
<dbReference type="GO" id="GO:0003887">
    <property type="term" value="F:DNA-directed DNA polymerase activity"/>
    <property type="evidence" value="ECO:0007669"/>
    <property type="project" value="UniProtKB-UniRule"/>
</dbReference>
<comment type="catalytic activity">
    <reaction evidence="2">
        <text>DNA(n) + a 2'-deoxyribonucleoside 5'-triphosphate = DNA(n+1) + diphosphate</text>
        <dbReference type="Rhea" id="RHEA:22508"/>
        <dbReference type="Rhea" id="RHEA-COMP:17339"/>
        <dbReference type="Rhea" id="RHEA-COMP:17340"/>
        <dbReference type="ChEBI" id="CHEBI:33019"/>
        <dbReference type="ChEBI" id="CHEBI:61560"/>
        <dbReference type="ChEBI" id="CHEBI:173112"/>
        <dbReference type="EC" id="2.7.7.7"/>
    </reaction>
</comment>
<comment type="cofactor">
    <cofactor evidence="2">
        <name>Mg(2+)</name>
        <dbReference type="ChEBI" id="CHEBI:18420"/>
    </cofactor>
    <text evidence="2">Binds 2 magnesium ions per subunit.</text>
</comment>
<dbReference type="InterPro" id="IPR001126">
    <property type="entry name" value="UmuC"/>
</dbReference>
<dbReference type="PANTHER" id="PTHR11076:SF35">
    <property type="entry name" value="DNA REPAIR PROTEIN HOMOLOG YOBH"/>
    <property type="match status" value="1"/>
</dbReference>
<dbReference type="PANTHER" id="PTHR11076">
    <property type="entry name" value="DNA REPAIR POLYMERASE UMUC / TRANSFERASE FAMILY MEMBER"/>
    <property type="match status" value="1"/>
</dbReference>
<evidence type="ECO:0000256" key="2">
    <source>
        <dbReference type="HAMAP-Rule" id="MF_01113"/>
    </source>
</evidence>
<dbReference type="RefSeq" id="WP_248550387.1">
    <property type="nucleotide sequence ID" value="NZ_JALPRK010000002.1"/>
</dbReference>
<feature type="domain" description="UmuC" evidence="3">
    <location>
        <begin position="7"/>
        <end position="192"/>
    </location>
</feature>
<dbReference type="Gene3D" id="3.40.1170.60">
    <property type="match status" value="1"/>
</dbReference>
<dbReference type="Gene3D" id="1.10.150.20">
    <property type="entry name" value="5' to 3' exonuclease, C-terminal subdomain"/>
    <property type="match status" value="1"/>
</dbReference>
<dbReference type="GO" id="GO:0006281">
    <property type="term" value="P:DNA repair"/>
    <property type="evidence" value="ECO:0007669"/>
    <property type="project" value="UniProtKB-UniRule"/>
</dbReference>
<dbReference type="GO" id="GO:0000287">
    <property type="term" value="F:magnesium ion binding"/>
    <property type="evidence" value="ECO:0007669"/>
    <property type="project" value="UniProtKB-UniRule"/>
</dbReference>
<dbReference type="NCBIfam" id="NF002848">
    <property type="entry name" value="PRK03103.1"/>
    <property type="match status" value="1"/>
</dbReference>
<dbReference type="GO" id="GO:0009432">
    <property type="term" value="P:SOS response"/>
    <property type="evidence" value="ECO:0007669"/>
    <property type="project" value="TreeGrafter"/>
</dbReference>
<feature type="binding site" evidence="2">
    <location>
        <position position="107"/>
    </location>
    <ligand>
        <name>Mg(2+)</name>
        <dbReference type="ChEBI" id="CHEBI:18420"/>
    </ligand>
</feature>
<dbReference type="GO" id="GO:0003684">
    <property type="term" value="F:damaged DNA binding"/>
    <property type="evidence" value="ECO:0007669"/>
    <property type="project" value="InterPro"/>
</dbReference>
<dbReference type="GO" id="GO:0005829">
    <property type="term" value="C:cytosol"/>
    <property type="evidence" value="ECO:0007669"/>
    <property type="project" value="TreeGrafter"/>
</dbReference>
<dbReference type="InterPro" id="IPR050116">
    <property type="entry name" value="DNA_polymerase-Y"/>
</dbReference>
<comment type="similarity">
    <text evidence="1 2">Belongs to the DNA polymerase type-Y family.</text>
</comment>
<keyword evidence="2" id="KW-0515">Mutator protein</keyword>
<comment type="subcellular location">
    <subcellularLocation>
        <location evidence="2">Cytoplasm</location>
    </subcellularLocation>
</comment>
<dbReference type="CDD" id="cd03586">
    <property type="entry name" value="PolY_Pol_IV_kappa"/>
    <property type="match status" value="1"/>
</dbReference>
<feature type="site" description="Substrate discrimination" evidence="2">
    <location>
        <position position="16"/>
    </location>
</feature>
<dbReference type="SUPFAM" id="SSF100879">
    <property type="entry name" value="Lesion bypass DNA polymerase (Y-family), little finger domain"/>
    <property type="match status" value="1"/>
</dbReference>
<reference evidence="4" key="1">
    <citation type="submission" date="2022-04" db="EMBL/GenBank/DDBJ databases">
        <authorList>
            <person name="Seo M.-J."/>
        </authorList>
    </citation>
    <scope>NUCLEOTIDE SEQUENCE</scope>
    <source>
        <strain evidence="4">MBLB2552</strain>
    </source>
</reference>
<keyword evidence="2" id="KW-0234">DNA repair</keyword>